<feature type="transmembrane region" description="Helical" evidence="1">
    <location>
        <begin position="240"/>
        <end position="260"/>
    </location>
</feature>
<dbReference type="AlphaFoldDB" id="A0AA39KBK2"/>
<protein>
    <submittedName>
        <fullName evidence="2">Uncharacterized protein</fullName>
    </submittedName>
</protein>
<organism evidence="2 3">
    <name type="scientific">Armillaria tabescens</name>
    <name type="common">Ringless honey mushroom</name>
    <name type="synonym">Agaricus tabescens</name>
    <dbReference type="NCBI Taxonomy" id="1929756"/>
    <lineage>
        <taxon>Eukaryota</taxon>
        <taxon>Fungi</taxon>
        <taxon>Dikarya</taxon>
        <taxon>Basidiomycota</taxon>
        <taxon>Agaricomycotina</taxon>
        <taxon>Agaricomycetes</taxon>
        <taxon>Agaricomycetidae</taxon>
        <taxon>Agaricales</taxon>
        <taxon>Marasmiineae</taxon>
        <taxon>Physalacriaceae</taxon>
        <taxon>Desarmillaria</taxon>
    </lineage>
</organism>
<evidence type="ECO:0000313" key="2">
    <source>
        <dbReference type="EMBL" id="KAK0457947.1"/>
    </source>
</evidence>
<gene>
    <name evidence="2" type="ORF">EV420DRAFT_1480127</name>
</gene>
<dbReference type="RefSeq" id="XP_060330239.1">
    <property type="nucleotide sequence ID" value="XM_060469647.1"/>
</dbReference>
<feature type="transmembrane region" description="Helical" evidence="1">
    <location>
        <begin position="280"/>
        <end position="301"/>
    </location>
</feature>
<evidence type="ECO:0000313" key="3">
    <source>
        <dbReference type="Proteomes" id="UP001175211"/>
    </source>
</evidence>
<evidence type="ECO:0000256" key="1">
    <source>
        <dbReference type="SAM" id="Phobius"/>
    </source>
</evidence>
<accession>A0AA39KBK2</accession>
<comment type="caution">
    <text evidence="2">The sequence shown here is derived from an EMBL/GenBank/DDBJ whole genome shotgun (WGS) entry which is preliminary data.</text>
</comment>
<keyword evidence="3" id="KW-1185">Reference proteome</keyword>
<feature type="transmembrane region" description="Helical" evidence="1">
    <location>
        <begin position="48"/>
        <end position="67"/>
    </location>
</feature>
<keyword evidence="1" id="KW-0472">Membrane</keyword>
<proteinExistence type="predicted"/>
<keyword evidence="1" id="KW-1133">Transmembrane helix</keyword>
<sequence>MALTHYYSTLALSSTATVWHVTQWCTVVSQIRSLCDANWRVVRVERVYMSYGGARGCGWIIVVFVLLSGVKCMVEAKDLVMVRYFTWTGLRGVVVDVGIIDGGVILTPMTGHSLSLTWKLLITREVPLAAFIIKVDGDGVGVIVGVGGVFSGAVGAGAVAVTTGAGRAGTCVVVIVVGRALVTVLMGRCTISTNFDRGTMIDMGVDADLGSRYFLSRENIQRTMSMERGCKSVSPDGRHIFVGLYRFFYLCAYNGLTSVYTEAQGYVAMHGGEELEAGEVLAIFAISFLLSTSFTFAAMVFTCSSNR</sequence>
<keyword evidence="1" id="KW-0812">Transmembrane</keyword>
<dbReference type="Proteomes" id="UP001175211">
    <property type="component" value="Unassembled WGS sequence"/>
</dbReference>
<reference evidence="2" key="1">
    <citation type="submission" date="2023-06" db="EMBL/GenBank/DDBJ databases">
        <authorList>
            <consortium name="Lawrence Berkeley National Laboratory"/>
            <person name="Ahrendt S."/>
            <person name="Sahu N."/>
            <person name="Indic B."/>
            <person name="Wong-Bajracharya J."/>
            <person name="Merenyi Z."/>
            <person name="Ke H.-M."/>
            <person name="Monk M."/>
            <person name="Kocsube S."/>
            <person name="Drula E."/>
            <person name="Lipzen A."/>
            <person name="Balint B."/>
            <person name="Henrissat B."/>
            <person name="Andreopoulos B."/>
            <person name="Martin F.M."/>
            <person name="Harder C.B."/>
            <person name="Rigling D."/>
            <person name="Ford K.L."/>
            <person name="Foster G.D."/>
            <person name="Pangilinan J."/>
            <person name="Papanicolaou A."/>
            <person name="Barry K."/>
            <person name="LaButti K."/>
            <person name="Viragh M."/>
            <person name="Koriabine M."/>
            <person name="Yan M."/>
            <person name="Riley R."/>
            <person name="Champramary S."/>
            <person name="Plett K.L."/>
            <person name="Tsai I.J."/>
            <person name="Slot J."/>
            <person name="Sipos G."/>
            <person name="Plett J."/>
            <person name="Nagy L.G."/>
            <person name="Grigoriev I.V."/>
        </authorList>
    </citation>
    <scope>NUCLEOTIDE SEQUENCE</scope>
    <source>
        <strain evidence="2">CCBAS 213</strain>
    </source>
</reference>
<dbReference type="EMBL" id="JAUEPS010000019">
    <property type="protein sequence ID" value="KAK0457947.1"/>
    <property type="molecule type" value="Genomic_DNA"/>
</dbReference>
<dbReference type="GeneID" id="85353195"/>
<name>A0AA39KBK2_ARMTA</name>